<dbReference type="InterPro" id="IPR036093">
    <property type="entry name" value="NAC_dom_sf"/>
</dbReference>
<keyword evidence="2" id="KW-0238">DNA-binding</keyword>
<evidence type="ECO:0000313" key="9">
    <source>
        <dbReference type="RefSeq" id="NP_001314472.1"/>
    </source>
</evidence>
<feature type="domain" description="NAC" evidence="6">
    <location>
        <begin position="3"/>
        <end position="146"/>
    </location>
</feature>
<keyword evidence="3" id="KW-0804">Transcription</keyword>
<reference evidence="7" key="1">
    <citation type="journal article" date="2014" name="Plant Cell Tissue Organ Cult.">
        <title>Molecular cloning and functional analysis of NAC family genes associated with leaf senescence and stresses in Gossypium hirsutum L.</title>
        <authorList>
            <person name="Shah S.T."/>
            <person name="Pang C."/>
            <person name="Hussain A."/>
            <person name="Fan S."/>
            <person name="Song M."/>
            <person name="Zamir R."/>
            <person name="Yu S."/>
        </authorList>
    </citation>
    <scope>NUCLEOTIDE SEQUENCE</scope>
</reference>
<organism evidence="7">
    <name type="scientific">Gossypium hirsutum</name>
    <name type="common">Upland cotton</name>
    <name type="synonym">Gossypium mexicanum</name>
    <dbReference type="NCBI Taxonomy" id="3635"/>
    <lineage>
        <taxon>Eukaryota</taxon>
        <taxon>Viridiplantae</taxon>
        <taxon>Streptophyta</taxon>
        <taxon>Embryophyta</taxon>
        <taxon>Tracheophyta</taxon>
        <taxon>Spermatophyta</taxon>
        <taxon>Magnoliopsida</taxon>
        <taxon>eudicotyledons</taxon>
        <taxon>Gunneridae</taxon>
        <taxon>Pentapetalae</taxon>
        <taxon>rosids</taxon>
        <taxon>malvids</taxon>
        <taxon>Malvales</taxon>
        <taxon>Malvaceae</taxon>
        <taxon>Malvoideae</taxon>
        <taxon>Gossypium</taxon>
    </lineage>
</organism>
<accession>W6J8Z2</accession>
<feature type="compositionally biased region" description="Polar residues" evidence="5">
    <location>
        <begin position="199"/>
        <end position="208"/>
    </location>
</feature>
<dbReference type="InterPro" id="IPR003441">
    <property type="entry name" value="NAC-dom"/>
</dbReference>
<dbReference type="RefSeq" id="NP_001314472.1">
    <property type="nucleotide sequence ID" value="NM_001327543.1"/>
</dbReference>
<sequence length="208" mass="23551">MKMPIGFRFHPTDEELVVHYLKRKALSLPLPASVISEFDVLGTHPWSLPVSGEVNEKRYFFSSRGRDGGGSGGYWKPIGKEKPIIETGSNEVVGMRRALIFCGRKPSNHTNTRWFLHQYRLLHFNSTQMVKGEMDGDWLVFQVFQRKRKARKHAAKMATCIDFTAEDCPVFYPPPPPTSPSSSEITEVSPNGLDEEESSSFITSCIRN</sequence>
<dbReference type="OrthoDB" id="676820at2759"/>
<dbReference type="Pfam" id="PF02365">
    <property type="entry name" value="NAM"/>
    <property type="match status" value="1"/>
</dbReference>
<keyword evidence="8" id="KW-1185">Reference proteome</keyword>
<gene>
    <name evidence="9" type="primary">LOC107948392</name>
</gene>
<dbReference type="GO" id="GO:0006355">
    <property type="term" value="P:regulation of DNA-templated transcription"/>
    <property type="evidence" value="ECO:0007669"/>
    <property type="project" value="InterPro"/>
</dbReference>
<dbReference type="GeneID" id="107948392"/>
<dbReference type="Proteomes" id="UP000818029">
    <property type="component" value="Chromosome D04"/>
</dbReference>
<feature type="region of interest" description="Disordered" evidence="5">
    <location>
        <begin position="174"/>
        <end position="208"/>
    </location>
</feature>
<dbReference type="AlphaFoldDB" id="W6J8Z2"/>
<evidence type="ECO:0000259" key="6">
    <source>
        <dbReference type="PROSITE" id="PS51005"/>
    </source>
</evidence>
<dbReference type="Gene3D" id="2.170.150.80">
    <property type="entry name" value="NAC domain"/>
    <property type="match status" value="1"/>
</dbReference>
<dbReference type="KEGG" id="ghi:107948392"/>
<dbReference type="PANTHER" id="PTHR31719:SF176">
    <property type="entry name" value="NAC DOMAIN CONTAINING PROTEIN 84"/>
    <property type="match status" value="1"/>
</dbReference>
<keyword evidence="4" id="KW-0539">Nucleus</keyword>
<reference evidence="8" key="2">
    <citation type="journal article" date="2020" name="Nat. Genet.">
        <title>Genomic diversifications of five Gossypium allopolyploid species and their impact on cotton improvement.</title>
        <authorList>
            <person name="Chen Z.J."/>
            <person name="Sreedasyam A."/>
            <person name="Ando A."/>
            <person name="Song Q."/>
            <person name="De Santiago L.M."/>
            <person name="Hulse-Kemp A.M."/>
            <person name="Ding M."/>
            <person name="Ye W."/>
            <person name="Kirkbride R.C."/>
            <person name="Jenkins J."/>
            <person name="Plott C."/>
            <person name="Lovell J."/>
            <person name="Lin Y.M."/>
            <person name="Vaughn R."/>
            <person name="Liu B."/>
            <person name="Simpson S."/>
            <person name="Scheffler B.E."/>
            <person name="Wen L."/>
            <person name="Saski C.A."/>
            <person name="Grover C.E."/>
            <person name="Hu G."/>
            <person name="Conover J.L."/>
            <person name="Carlson J.W."/>
            <person name="Shu S."/>
            <person name="Boston L.B."/>
            <person name="Williams M."/>
            <person name="Peterson D.G."/>
            <person name="McGee K."/>
            <person name="Jones D.C."/>
            <person name="Wendel J.F."/>
            <person name="Stelly D.M."/>
            <person name="Grimwood J."/>
            <person name="Schmutz J."/>
        </authorList>
    </citation>
    <scope>NUCLEOTIDE SEQUENCE [LARGE SCALE GENOMIC DNA]</scope>
    <source>
        <strain evidence="8">cv. TM-1</strain>
    </source>
</reference>
<proteinExistence type="evidence at transcript level"/>
<dbReference type="PANTHER" id="PTHR31719">
    <property type="entry name" value="NAC TRANSCRIPTION FACTOR 56"/>
    <property type="match status" value="1"/>
</dbReference>
<dbReference type="GO" id="GO:0003677">
    <property type="term" value="F:DNA binding"/>
    <property type="evidence" value="ECO:0007669"/>
    <property type="project" value="UniProtKB-KW"/>
</dbReference>
<protein>
    <submittedName>
        <fullName evidence="7">NAC domain protein NAC60</fullName>
    </submittedName>
    <submittedName>
        <fullName evidence="9">NAC domain-containing protein 83-like</fullName>
    </submittedName>
</protein>
<evidence type="ECO:0000256" key="2">
    <source>
        <dbReference type="ARBA" id="ARBA00023125"/>
    </source>
</evidence>
<evidence type="ECO:0000256" key="4">
    <source>
        <dbReference type="ARBA" id="ARBA00023242"/>
    </source>
</evidence>
<evidence type="ECO:0000256" key="3">
    <source>
        <dbReference type="ARBA" id="ARBA00023163"/>
    </source>
</evidence>
<dbReference type="EMBL" id="KC847237">
    <property type="protein sequence ID" value="AHJ79201.1"/>
    <property type="molecule type" value="mRNA"/>
</dbReference>
<evidence type="ECO:0000256" key="1">
    <source>
        <dbReference type="ARBA" id="ARBA00023015"/>
    </source>
</evidence>
<feature type="compositionally biased region" description="Low complexity" evidence="5">
    <location>
        <begin position="180"/>
        <end position="190"/>
    </location>
</feature>
<keyword evidence="1" id="KW-0805">Transcription regulation</keyword>
<reference evidence="9" key="3">
    <citation type="submission" date="2025-05" db="UniProtKB">
        <authorList>
            <consortium name="RefSeq"/>
        </authorList>
    </citation>
    <scope>IDENTIFICATION</scope>
</reference>
<dbReference type="SUPFAM" id="SSF101941">
    <property type="entry name" value="NAC domain"/>
    <property type="match status" value="1"/>
</dbReference>
<evidence type="ECO:0000256" key="5">
    <source>
        <dbReference type="SAM" id="MobiDB-lite"/>
    </source>
</evidence>
<evidence type="ECO:0000313" key="7">
    <source>
        <dbReference type="EMBL" id="AHJ79201.1"/>
    </source>
</evidence>
<evidence type="ECO:0000313" key="8">
    <source>
        <dbReference type="Proteomes" id="UP000818029"/>
    </source>
</evidence>
<name>W6J8Z2_GOSHI</name>
<dbReference type="PROSITE" id="PS51005">
    <property type="entry name" value="NAC"/>
    <property type="match status" value="1"/>
</dbReference>